<evidence type="ECO:0008006" key="10">
    <source>
        <dbReference type="Google" id="ProtNLM"/>
    </source>
</evidence>
<accession>A0AAN6WR75</accession>
<keyword evidence="3 7" id="KW-1133">Transmembrane helix</keyword>
<proteinExistence type="predicted"/>
<dbReference type="Proteomes" id="UP001302126">
    <property type="component" value="Unassembled WGS sequence"/>
</dbReference>
<dbReference type="PANTHER" id="PTHR12265">
    <property type="entry name" value="TRANSMEMBRANE PROTEIN 53"/>
    <property type="match status" value="1"/>
</dbReference>
<evidence type="ECO:0000256" key="5">
    <source>
        <dbReference type="ARBA" id="ARBA00023242"/>
    </source>
</evidence>
<evidence type="ECO:0000256" key="7">
    <source>
        <dbReference type="SAM" id="Phobius"/>
    </source>
</evidence>
<protein>
    <recommendedName>
        <fullName evidence="10">Indole-diterpene biosynthesis protein PaxU</fullName>
    </recommendedName>
</protein>
<comment type="caution">
    <text evidence="8">The sequence shown here is derived from an EMBL/GenBank/DDBJ whole genome shotgun (WGS) entry which is preliminary data.</text>
</comment>
<evidence type="ECO:0000256" key="6">
    <source>
        <dbReference type="ARBA" id="ARBA00037847"/>
    </source>
</evidence>
<dbReference type="InterPro" id="IPR008547">
    <property type="entry name" value="DUF829_TMEM53"/>
</dbReference>
<dbReference type="PANTHER" id="PTHR12265:SF30">
    <property type="entry name" value="TRANSMEMBRANE PROTEIN 53"/>
    <property type="match status" value="1"/>
</dbReference>
<keyword evidence="4 7" id="KW-0472">Membrane</keyword>
<reference evidence="8" key="2">
    <citation type="submission" date="2023-05" db="EMBL/GenBank/DDBJ databases">
        <authorList>
            <consortium name="Lawrence Berkeley National Laboratory"/>
            <person name="Steindorff A."/>
            <person name="Hensen N."/>
            <person name="Bonometti L."/>
            <person name="Westerberg I."/>
            <person name="Brannstrom I.O."/>
            <person name="Guillou S."/>
            <person name="Cros-Aarteil S."/>
            <person name="Calhoun S."/>
            <person name="Haridas S."/>
            <person name="Kuo A."/>
            <person name="Mondo S."/>
            <person name="Pangilinan J."/>
            <person name="Riley R."/>
            <person name="Labutti K."/>
            <person name="Andreopoulos B."/>
            <person name="Lipzen A."/>
            <person name="Chen C."/>
            <person name="Yanf M."/>
            <person name="Daum C."/>
            <person name="Ng V."/>
            <person name="Clum A."/>
            <person name="Ohm R."/>
            <person name="Martin F."/>
            <person name="Silar P."/>
            <person name="Natvig D."/>
            <person name="Lalanne C."/>
            <person name="Gautier V."/>
            <person name="Ament-Velasquez S.L."/>
            <person name="Kruys A."/>
            <person name="Hutchinson M.I."/>
            <person name="Powell A.J."/>
            <person name="Barry K."/>
            <person name="Miller A.N."/>
            <person name="Grigoriev I.V."/>
            <person name="Debuchy R."/>
            <person name="Gladieux P."/>
            <person name="Thoren M.H."/>
            <person name="Johannesson H."/>
        </authorList>
    </citation>
    <scope>NUCLEOTIDE SEQUENCE</scope>
    <source>
        <strain evidence="8">PSN309</strain>
    </source>
</reference>
<reference evidence="8" key="1">
    <citation type="journal article" date="2023" name="Mol. Phylogenet. Evol.">
        <title>Genome-scale phylogeny and comparative genomics of the fungal order Sordariales.</title>
        <authorList>
            <person name="Hensen N."/>
            <person name="Bonometti L."/>
            <person name="Westerberg I."/>
            <person name="Brannstrom I.O."/>
            <person name="Guillou S."/>
            <person name="Cros-Aarteil S."/>
            <person name="Calhoun S."/>
            <person name="Haridas S."/>
            <person name="Kuo A."/>
            <person name="Mondo S."/>
            <person name="Pangilinan J."/>
            <person name="Riley R."/>
            <person name="LaButti K."/>
            <person name="Andreopoulos B."/>
            <person name="Lipzen A."/>
            <person name="Chen C."/>
            <person name="Yan M."/>
            <person name="Daum C."/>
            <person name="Ng V."/>
            <person name="Clum A."/>
            <person name="Steindorff A."/>
            <person name="Ohm R.A."/>
            <person name="Martin F."/>
            <person name="Silar P."/>
            <person name="Natvig D.O."/>
            <person name="Lalanne C."/>
            <person name="Gautier V."/>
            <person name="Ament-Velasquez S.L."/>
            <person name="Kruys A."/>
            <person name="Hutchinson M.I."/>
            <person name="Powell A.J."/>
            <person name="Barry K."/>
            <person name="Miller A.N."/>
            <person name="Grigoriev I.V."/>
            <person name="Debuchy R."/>
            <person name="Gladieux P."/>
            <person name="Hiltunen Thoren M."/>
            <person name="Johannesson H."/>
        </authorList>
    </citation>
    <scope>NUCLEOTIDE SEQUENCE</scope>
    <source>
        <strain evidence="8">PSN309</strain>
    </source>
</reference>
<evidence type="ECO:0000256" key="4">
    <source>
        <dbReference type="ARBA" id="ARBA00023136"/>
    </source>
</evidence>
<evidence type="ECO:0000256" key="3">
    <source>
        <dbReference type="ARBA" id="ARBA00022989"/>
    </source>
</evidence>
<dbReference type="Pfam" id="PF05705">
    <property type="entry name" value="DUF829"/>
    <property type="match status" value="1"/>
</dbReference>
<evidence type="ECO:0000256" key="1">
    <source>
        <dbReference type="ARBA" id="ARBA00004126"/>
    </source>
</evidence>
<keyword evidence="9" id="KW-1185">Reference proteome</keyword>
<keyword evidence="2 7" id="KW-0812">Transmembrane</keyword>
<gene>
    <name evidence="8" type="ORF">QBC35DRAFT_268320</name>
</gene>
<organism evidence="8 9">
    <name type="scientific">Podospora australis</name>
    <dbReference type="NCBI Taxonomy" id="1536484"/>
    <lineage>
        <taxon>Eukaryota</taxon>
        <taxon>Fungi</taxon>
        <taxon>Dikarya</taxon>
        <taxon>Ascomycota</taxon>
        <taxon>Pezizomycotina</taxon>
        <taxon>Sordariomycetes</taxon>
        <taxon>Sordariomycetidae</taxon>
        <taxon>Sordariales</taxon>
        <taxon>Podosporaceae</taxon>
        <taxon>Podospora</taxon>
    </lineage>
</organism>
<dbReference type="EMBL" id="MU864422">
    <property type="protein sequence ID" value="KAK4186506.1"/>
    <property type="molecule type" value="Genomic_DNA"/>
</dbReference>
<sequence>MGSDALSNGTANNTTTTPNPLGFMTKFSATAYIYSPTPSTTPASSVSSPSDPKLLILATWMGARPAHIAKYLLPYRSLYPSTPIVLLRSEPRHFFKKNAIKDETSPALPFIKSIFPTPASTSSSPEVLIHVWSNGGSIVLSSLRLSLLKSGHLPKYAIIYDSTPGLFHYKSAFLAFTTGLKGWVWWLAAGPMHLFCVWFWLWHVVVGKGRTGPLVELANAHNNTLLKEKEVRRTYIYSQGDRLVKWVDVENHGKEAKEKGFREVRMERFEGTEHVAHARGGVNEGRYWGLVKGTWEGFGQ</sequence>
<comment type="subcellular location">
    <subcellularLocation>
        <location evidence="6">Endomembrane system</location>
        <topology evidence="6">Single-pass membrane protein</topology>
    </subcellularLocation>
    <subcellularLocation>
        <location evidence="1">Nucleus membrane</location>
    </subcellularLocation>
</comment>
<evidence type="ECO:0000256" key="2">
    <source>
        <dbReference type="ARBA" id="ARBA00022692"/>
    </source>
</evidence>
<evidence type="ECO:0000313" key="9">
    <source>
        <dbReference type="Proteomes" id="UP001302126"/>
    </source>
</evidence>
<evidence type="ECO:0000313" key="8">
    <source>
        <dbReference type="EMBL" id="KAK4186506.1"/>
    </source>
</evidence>
<dbReference type="AlphaFoldDB" id="A0AAN6WR75"/>
<name>A0AAN6WR75_9PEZI</name>
<feature type="transmembrane region" description="Helical" evidence="7">
    <location>
        <begin position="183"/>
        <end position="202"/>
    </location>
</feature>
<dbReference type="GO" id="GO:0031965">
    <property type="term" value="C:nuclear membrane"/>
    <property type="evidence" value="ECO:0007669"/>
    <property type="project" value="UniProtKB-SubCell"/>
</dbReference>
<keyword evidence="5" id="KW-0539">Nucleus</keyword>